<feature type="signal peptide" evidence="1">
    <location>
        <begin position="1"/>
        <end position="20"/>
    </location>
</feature>
<dbReference type="STRING" id="1182568.SU48_07000"/>
<name>A0A172T9C5_9DEIO</name>
<dbReference type="KEGG" id="dpu:SU48_07000"/>
<evidence type="ECO:0000313" key="2">
    <source>
        <dbReference type="EMBL" id="ANE43554.1"/>
    </source>
</evidence>
<evidence type="ECO:0008006" key="4">
    <source>
        <dbReference type="Google" id="ProtNLM"/>
    </source>
</evidence>
<dbReference type="PATRIC" id="fig|1182568.3.peg.1459"/>
<organism evidence="2 3">
    <name type="scientific">Deinococcus puniceus</name>
    <dbReference type="NCBI Taxonomy" id="1182568"/>
    <lineage>
        <taxon>Bacteria</taxon>
        <taxon>Thermotogati</taxon>
        <taxon>Deinococcota</taxon>
        <taxon>Deinococci</taxon>
        <taxon>Deinococcales</taxon>
        <taxon>Deinococcaceae</taxon>
        <taxon>Deinococcus</taxon>
    </lineage>
</organism>
<dbReference type="Proteomes" id="UP000077363">
    <property type="component" value="Chromosome"/>
</dbReference>
<sequence length="424" mass="44068">MKNITLLLSLSLTLVGTAQAAVRLPATDCAKTPSDARCKFSDASSRIGKTGTGLPFKLGGFEFIGSGYVDGASNSVVVPVEFGSQDDTQGVVMRVDLATGNRSIVSGYDGEEWKGAGVAYVSDRGARGEAYDLGRVKVVRPGPGGSILALVDKGLQSRSELIKIDPNTGNRSLVWASKVFNDAAPSGPTAIRDIEAQRFNFGSNALCRGGDKTALKPSETFETDGQFAYFFLANSPSGTGIGLVKVPLSGGNCSWVSQYWPDGKSEIGAGPTINTLSPLVFASSLLGREFVAATGPNPSGNTLFAINTQTGERRTLSAKNLQTPARSKGAGEAEVGYLGTLAVGSAGIATLRGASRTEYFEPVMVNSQTGDRKMPSATGSLKDARDSGSNIVAAIPGTSKFIVAFGKALHVWDAKTGASFLLSQ</sequence>
<reference evidence="2 3" key="1">
    <citation type="submission" date="2015-01" db="EMBL/GenBank/DDBJ databases">
        <title>Deinococcus puniceus/DY1/ whole genome sequencing.</title>
        <authorList>
            <person name="Kim M.K."/>
            <person name="Srinivasan S."/>
            <person name="Lee J.-J."/>
        </authorList>
    </citation>
    <scope>NUCLEOTIDE SEQUENCE [LARGE SCALE GENOMIC DNA]</scope>
    <source>
        <strain evidence="2 3">DY1</strain>
    </source>
</reference>
<protein>
    <recommendedName>
        <fullName evidence="4">DUF839 domain-containing protein</fullName>
    </recommendedName>
</protein>
<evidence type="ECO:0000256" key="1">
    <source>
        <dbReference type="SAM" id="SignalP"/>
    </source>
</evidence>
<feature type="chain" id="PRO_5008000538" description="DUF839 domain-containing protein" evidence="1">
    <location>
        <begin position="21"/>
        <end position="424"/>
    </location>
</feature>
<proteinExistence type="predicted"/>
<gene>
    <name evidence="2" type="ORF">SU48_07000</name>
</gene>
<dbReference type="EMBL" id="CP011387">
    <property type="protein sequence ID" value="ANE43554.1"/>
    <property type="molecule type" value="Genomic_DNA"/>
</dbReference>
<evidence type="ECO:0000313" key="3">
    <source>
        <dbReference type="Proteomes" id="UP000077363"/>
    </source>
</evidence>
<keyword evidence="1" id="KW-0732">Signal</keyword>
<keyword evidence="3" id="KW-1185">Reference proteome</keyword>
<accession>A0A172T9C5</accession>
<dbReference type="AlphaFoldDB" id="A0A172T9C5"/>